<dbReference type="CDD" id="cd00096">
    <property type="entry name" value="Ig"/>
    <property type="match status" value="2"/>
</dbReference>
<dbReference type="InterPro" id="IPR013106">
    <property type="entry name" value="Ig_V-set"/>
</dbReference>
<keyword evidence="1" id="KW-0812">Transmembrane</keyword>
<dbReference type="InterPro" id="IPR036179">
    <property type="entry name" value="Ig-like_dom_sf"/>
</dbReference>
<dbReference type="SUPFAM" id="SSF48726">
    <property type="entry name" value="Immunoglobulin"/>
    <property type="match status" value="3"/>
</dbReference>
<dbReference type="Proteomes" id="UP000694888">
    <property type="component" value="Unplaced"/>
</dbReference>
<feature type="transmembrane region" description="Helical" evidence="1">
    <location>
        <begin position="336"/>
        <end position="359"/>
    </location>
</feature>
<dbReference type="InterPro" id="IPR003598">
    <property type="entry name" value="Ig_sub2"/>
</dbReference>
<evidence type="ECO:0000313" key="5">
    <source>
        <dbReference type="RefSeq" id="XP_005101358.1"/>
    </source>
</evidence>
<dbReference type="InterPro" id="IPR050958">
    <property type="entry name" value="Cell_Adh-Cytoskel_Orgn"/>
</dbReference>
<keyword evidence="2" id="KW-0732">Signal</keyword>
<dbReference type="SMART" id="SM00408">
    <property type="entry name" value="IGc2"/>
    <property type="match status" value="3"/>
</dbReference>
<feature type="chain" id="PRO_5045627555" evidence="2">
    <location>
        <begin position="18"/>
        <end position="365"/>
    </location>
</feature>
<feature type="domain" description="Ig-like" evidence="3">
    <location>
        <begin position="20"/>
        <end position="131"/>
    </location>
</feature>
<dbReference type="GeneID" id="101853799"/>
<proteinExistence type="predicted"/>
<evidence type="ECO:0000256" key="1">
    <source>
        <dbReference type="SAM" id="Phobius"/>
    </source>
</evidence>
<keyword evidence="4" id="KW-1185">Reference proteome</keyword>
<name>A0ABM0JTV4_APLCA</name>
<dbReference type="PANTHER" id="PTHR45080">
    <property type="entry name" value="CONTACTIN 5"/>
    <property type="match status" value="1"/>
</dbReference>
<feature type="domain" description="Ig-like" evidence="3">
    <location>
        <begin position="136"/>
        <end position="222"/>
    </location>
</feature>
<evidence type="ECO:0000256" key="2">
    <source>
        <dbReference type="SAM" id="SignalP"/>
    </source>
</evidence>
<feature type="signal peptide" evidence="2">
    <location>
        <begin position="1"/>
        <end position="17"/>
    </location>
</feature>
<dbReference type="Gene3D" id="2.60.40.10">
    <property type="entry name" value="Immunoglobulins"/>
    <property type="match status" value="3"/>
</dbReference>
<dbReference type="PROSITE" id="PS50835">
    <property type="entry name" value="IG_LIKE"/>
    <property type="match status" value="3"/>
</dbReference>
<organism evidence="4 5">
    <name type="scientific">Aplysia californica</name>
    <name type="common">California sea hare</name>
    <dbReference type="NCBI Taxonomy" id="6500"/>
    <lineage>
        <taxon>Eukaryota</taxon>
        <taxon>Metazoa</taxon>
        <taxon>Spiralia</taxon>
        <taxon>Lophotrochozoa</taxon>
        <taxon>Mollusca</taxon>
        <taxon>Gastropoda</taxon>
        <taxon>Heterobranchia</taxon>
        <taxon>Euthyneura</taxon>
        <taxon>Tectipleura</taxon>
        <taxon>Aplysiida</taxon>
        <taxon>Aplysioidea</taxon>
        <taxon>Aplysiidae</taxon>
        <taxon>Aplysia</taxon>
    </lineage>
</organism>
<sequence>MVSYAFIILAIAVPVLGDDPKVRITGTDPPLHPVEGVIVQQKDKDVQLTCFVENKPLQSEVQWTVLPKNSTVVQIATATRSYDPFRWSIDNPSSTAWRLRIQNAQVTDEGIYTCKVQVVSQNYNHDSRELRIVQTPKISDLITSSDMTKKSTDPALFECYATGRPEPLITWTRLAGELLPNGGTEFRGNVFRIEQVTSDHAGVYKCTASNSAGSVERKVRLTVNFRPEVYAGTPIVRQKVGYVKELVCNVKGYPQPSGGNIRWTHEGMPILNQGRFQIRNIPGAYNRITSILEIKGVHQEDFGSYRCAASNSLGSQYTVLELVSSNVATPTRNGQIISSASSLSFNLATLIMLISVWLLQRGGQH</sequence>
<keyword evidence="1" id="KW-0472">Membrane</keyword>
<dbReference type="InterPro" id="IPR007110">
    <property type="entry name" value="Ig-like_dom"/>
</dbReference>
<feature type="domain" description="Ig-like" evidence="3">
    <location>
        <begin position="227"/>
        <end position="323"/>
    </location>
</feature>
<gene>
    <name evidence="5" type="primary">LOC101853799</name>
</gene>
<keyword evidence="1" id="KW-1133">Transmembrane helix</keyword>
<dbReference type="InterPro" id="IPR003599">
    <property type="entry name" value="Ig_sub"/>
</dbReference>
<dbReference type="Pfam" id="PF07686">
    <property type="entry name" value="V-set"/>
    <property type="match status" value="1"/>
</dbReference>
<reference evidence="5" key="1">
    <citation type="submission" date="2025-08" db="UniProtKB">
        <authorList>
            <consortium name="RefSeq"/>
        </authorList>
    </citation>
    <scope>IDENTIFICATION</scope>
</reference>
<evidence type="ECO:0000259" key="3">
    <source>
        <dbReference type="PROSITE" id="PS50835"/>
    </source>
</evidence>
<dbReference type="SMART" id="SM00409">
    <property type="entry name" value="IG"/>
    <property type="match status" value="3"/>
</dbReference>
<dbReference type="PANTHER" id="PTHR45080:SF33">
    <property type="entry name" value="IG-LIKE DOMAIN-CONTAINING PROTEIN"/>
    <property type="match status" value="1"/>
</dbReference>
<dbReference type="InterPro" id="IPR013783">
    <property type="entry name" value="Ig-like_fold"/>
</dbReference>
<dbReference type="Pfam" id="PF07679">
    <property type="entry name" value="I-set"/>
    <property type="match status" value="2"/>
</dbReference>
<evidence type="ECO:0000313" key="4">
    <source>
        <dbReference type="Proteomes" id="UP000694888"/>
    </source>
</evidence>
<dbReference type="RefSeq" id="XP_005101358.1">
    <property type="nucleotide sequence ID" value="XM_005101301.3"/>
</dbReference>
<dbReference type="InterPro" id="IPR013098">
    <property type="entry name" value="Ig_I-set"/>
</dbReference>
<protein>
    <submittedName>
        <fullName evidence="5">Protein amalgam</fullName>
    </submittedName>
</protein>
<accession>A0ABM0JTV4</accession>